<dbReference type="Gene3D" id="2.40.160.10">
    <property type="entry name" value="Porin"/>
    <property type="match status" value="1"/>
</dbReference>
<reference evidence="2 3" key="1">
    <citation type="submission" date="2021-12" db="EMBL/GenBank/DDBJ databases">
        <title>Discovery of the Pendulisporaceae a myxobacterial family with distinct sporulation behavior and unique specialized metabolism.</title>
        <authorList>
            <person name="Garcia R."/>
            <person name="Popoff A."/>
            <person name="Bader C.D."/>
            <person name="Loehr J."/>
            <person name="Walesch S."/>
            <person name="Walt C."/>
            <person name="Boldt J."/>
            <person name="Bunk B."/>
            <person name="Haeckl F.J.F.P.J."/>
            <person name="Gunesch A.P."/>
            <person name="Birkelbach J."/>
            <person name="Nuebel U."/>
            <person name="Pietschmann T."/>
            <person name="Bach T."/>
            <person name="Mueller R."/>
        </authorList>
    </citation>
    <scope>NUCLEOTIDE SEQUENCE [LARGE SCALE GENOMIC DNA]</scope>
    <source>
        <strain evidence="2 3">MSr11954</strain>
    </source>
</reference>
<evidence type="ECO:0000256" key="1">
    <source>
        <dbReference type="SAM" id="MobiDB-lite"/>
    </source>
</evidence>
<feature type="compositionally biased region" description="Low complexity" evidence="1">
    <location>
        <begin position="35"/>
        <end position="46"/>
    </location>
</feature>
<dbReference type="RefSeq" id="WP_394828270.1">
    <property type="nucleotide sequence ID" value="NZ_CP089984.1"/>
</dbReference>
<evidence type="ECO:0000313" key="2">
    <source>
        <dbReference type="EMBL" id="WXB18639.1"/>
    </source>
</evidence>
<protein>
    <submittedName>
        <fullName evidence="2">DcaP family trimeric outer membrane transporter</fullName>
    </submittedName>
</protein>
<organism evidence="2 3">
    <name type="scientific">Pendulispora albinea</name>
    <dbReference type="NCBI Taxonomy" id="2741071"/>
    <lineage>
        <taxon>Bacteria</taxon>
        <taxon>Pseudomonadati</taxon>
        <taxon>Myxococcota</taxon>
        <taxon>Myxococcia</taxon>
        <taxon>Myxococcales</taxon>
        <taxon>Sorangiineae</taxon>
        <taxon>Pendulisporaceae</taxon>
        <taxon>Pendulispora</taxon>
    </lineage>
</organism>
<sequence length="495" mass="52753">MTSFAATAVAADEPKTQPKQVAQATPQPTSPPTAPAAETTQPGTPEAAPPPQTPVTTQVQQPAAPPAPEPAPAPAAEEEKLPPGTFRIPGTKTTLTLSGYAQLDIGYDVRGRDPNVEGNDWASHAANIPLNDSYESKEKRNQLYLTARTSRIGFSTNTPTDFADIGVKIEGDFNAGNLLSGQTFTNSVLFRLRHAYGTLSGKYGTFLAGQSWSAFLDLPSYSETVDFNGPGSIALIRQPQVRYTIPLGGGLTAAVAAENAPGTDFNGITDAGSSTGGRPNGRRRIQTIPDFIAVIGASGDWGSASIAGVTMNYRNASRDAAPAVPPAPAVPAADAYNKQAWGVRASTALKLPWGDTLRGHVTGGDGIGRYLFNAGLAGQGATAKDTEFVLWKALAYHVNYTRVWSPVLRSNVVWSQTFFKNNGEGPYEPTADSPDPGVNARINQLFINTFITVNKQVEFGVEYNWNERRTFGNDTNPEKIGTNHRVNASAHFNFF</sequence>
<feature type="compositionally biased region" description="Pro residues" evidence="1">
    <location>
        <begin position="63"/>
        <end position="73"/>
    </location>
</feature>
<dbReference type="Pfam" id="PF19577">
    <property type="entry name" value="DcaP"/>
    <property type="match status" value="1"/>
</dbReference>
<evidence type="ECO:0000313" key="3">
    <source>
        <dbReference type="Proteomes" id="UP001370348"/>
    </source>
</evidence>
<dbReference type="SUPFAM" id="SSF56935">
    <property type="entry name" value="Porins"/>
    <property type="match status" value="1"/>
</dbReference>
<proteinExistence type="predicted"/>
<dbReference type="InterPro" id="IPR023614">
    <property type="entry name" value="Porin_dom_sf"/>
</dbReference>
<dbReference type="EMBL" id="CP089984">
    <property type="protein sequence ID" value="WXB18639.1"/>
    <property type="molecule type" value="Genomic_DNA"/>
</dbReference>
<accession>A0ABZ2M810</accession>
<dbReference type="Proteomes" id="UP001370348">
    <property type="component" value="Chromosome"/>
</dbReference>
<dbReference type="InterPro" id="IPR045748">
    <property type="entry name" value="DcaP"/>
</dbReference>
<keyword evidence="3" id="KW-1185">Reference proteome</keyword>
<feature type="region of interest" description="Disordered" evidence="1">
    <location>
        <begin position="1"/>
        <end position="92"/>
    </location>
</feature>
<gene>
    <name evidence="2" type="ORF">LZC94_15545</name>
</gene>
<name>A0ABZ2M810_9BACT</name>